<dbReference type="EMBL" id="DS113543">
    <property type="protein sequence ID" value="EAY02205.1"/>
    <property type="molecule type" value="Genomic_DNA"/>
</dbReference>
<name>A2EYQ8_TRIV3</name>
<dbReference type="OrthoDB" id="10339692at2759"/>
<dbReference type="VEuPathDB" id="TrichDB:TVAG_451050"/>
<dbReference type="VEuPathDB" id="TrichDB:TVAGG3_0866090"/>
<dbReference type="SUPFAM" id="SSF56300">
    <property type="entry name" value="Metallo-dependent phosphatases"/>
    <property type="match status" value="1"/>
</dbReference>
<dbReference type="AlphaFoldDB" id="A2EYQ8"/>
<dbReference type="EC" id="3.1.3.16" evidence="4"/>
<dbReference type="SMR" id="A2EYQ8"/>
<dbReference type="PROSITE" id="PS00125">
    <property type="entry name" value="SER_THR_PHOSPHATASE"/>
    <property type="match status" value="1"/>
</dbReference>
<protein>
    <recommendedName>
        <fullName evidence="4">Serine/threonine-protein phosphatase</fullName>
        <ecNumber evidence="4">3.1.3.16</ecNumber>
    </recommendedName>
</protein>
<evidence type="ECO:0000256" key="2">
    <source>
        <dbReference type="ARBA" id="ARBA00022801"/>
    </source>
</evidence>
<dbReference type="InterPro" id="IPR047129">
    <property type="entry name" value="PPA2-like"/>
</dbReference>
<dbReference type="InterPro" id="IPR004843">
    <property type="entry name" value="Calcineurin-like_PHP"/>
</dbReference>
<dbReference type="SMART" id="SM00156">
    <property type="entry name" value="PP2Ac"/>
    <property type="match status" value="1"/>
</dbReference>
<reference evidence="6" key="1">
    <citation type="submission" date="2006-10" db="EMBL/GenBank/DDBJ databases">
        <authorList>
            <person name="Amadeo P."/>
            <person name="Zhao Q."/>
            <person name="Wortman J."/>
            <person name="Fraser-Liggett C."/>
            <person name="Carlton J."/>
        </authorList>
    </citation>
    <scope>NUCLEOTIDE SEQUENCE</scope>
    <source>
        <strain evidence="6">G3</strain>
    </source>
</reference>
<dbReference type="InterPro" id="IPR006186">
    <property type="entry name" value="Ser/Thr-sp_prot-phosphatase"/>
</dbReference>
<dbReference type="GO" id="GO:0004722">
    <property type="term" value="F:protein serine/threonine phosphatase activity"/>
    <property type="evidence" value="ECO:0000318"/>
    <property type="project" value="GO_Central"/>
</dbReference>
<gene>
    <name evidence="6" type="ORF">TVAG_451050</name>
</gene>
<keyword evidence="1" id="KW-0479">Metal-binding</keyword>
<dbReference type="GO" id="GO:0005737">
    <property type="term" value="C:cytoplasm"/>
    <property type="evidence" value="ECO:0000318"/>
    <property type="project" value="GO_Central"/>
</dbReference>
<evidence type="ECO:0000256" key="4">
    <source>
        <dbReference type="RuleBase" id="RU004273"/>
    </source>
</evidence>
<dbReference type="PANTHER" id="PTHR45619">
    <property type="entry name" value="SERINE/THREONINE-PROTEIN PHOSPHATASE PP2A-RELATED"/>
    <property type="match status" value="1"/>
</dbReference>
<reference evidence="6" key="2">
    <citation type="journal article" date="2007" name="Science">
        <title>Draft genome sequence of the sexually transmitted pathogen Trichomonas vaginalis.</title>
        <authorList>
            <person name="Carlton J.M."/>
            <person name="Hirt R.P."/>
            <person name="Silva J.C."/>
            <person name="Delcher A.L."/>
            <person name="Schatz M."/>
            <person name="Zhao Q."/>
            <person name="Wortman J.R."/>
            <person name="Bidwell S.L."/>
            <person name="Alsmark U.C.M."/>
            <person name="Besteiro S."/>
            <person name="Sicheritz-Ponten T."/>
            <person name="Noel C.J."/>
            <person name="Dacks J.B."/>
            <person name="Foster P.G."/>
            <person name="Simillion C."/>
            <person name="Van de Peer Y."/>
            <person name="Miranda-Saavedra D."/>
            <person name="Barton G.J."/>
            <person name="Westrop G.D."/>
            <person name="Mueller S."/>
            <person name="Dessi D."/>
            <person name="Fiori P.L."/>
            <person name="Ren Q."/>
            <person name="Paulsen I."/>
            <person name="Zhang H."/>
            <person name="Bastida-Corcuera F.D."/>
            <person name="Simoes-Barbosa A."/>
            <person name="Brown M.T."/>
            <person name="Hayes R.D."/>
            <person name="Mukherjee M."/>
            <person name="Okumura C.Y."/>
            <person name="Schneider R."/>
            <person name="Smith A.J."/>
            <person name="Vanacova S."/>
            <person name="Villalvazo M."/>
            <person name="Haas B.J."/>
            <person name="Pertea M."/>
            <person name="Feldblyum T.V."/>
            <person name="Utterback T.R."/>
            <person name="Shu C.L."/>
            <person name="Osoegawa K."/>
            <person name="de Jong P.J."/>
            <person name="Hrdy I."/>
            <person name="Horvathova L."/>
            <person name="Zubacova Z."/>
            <person name="Dolezal P."/>
            <person name="Malik S.B."/>
            <person name="Logsdon J.M. Jr."/>
            <person name="Henze K."/>
            <person name="Gupta A."/>
            <person name="Wang C.C."/>
            <person name="Dunne R.L."/>
            <person name="Upcroft J.A."/>
            <person name="Upcroft P."/>
            <person name="White O."/>
            <person name="Salzberg S.L."/>
            <person name="Tang P."/>
            <person name="Chiu C.-H."/>
            <person name="Lee Y.-S."/>
            <person name="Embley T.M."/>
            <person name="Coombs G.H."/>
            <person name="Mottram J.C."/>
            <person name="Tachezy J."/>
            <person name="Fraser-Liggett C.M."/>
            <person name="Johnson P.J."/>
        </authorList>
    </citation>
    <scope>NUCLEOTIDE SEQUENCE [LARGE SCALE GENOMIC DNA]</scope>
    <source>
        <strain evidence="6">G3</strain>
    </source>
</reference>
<dbReference type="GO" id="GO:0000724">
    <property type="term" value="P:double-strand break repair via homologous recombination"/>
    <property type="evidence" value="ECO:0000318"/>
    <property type="project" value="GO_Central"/>
</dbReference>
<dbReference type="STRING" id="5722.A2EYQ8"/>
<dbReference type="InterPro" id="IPR029052">
    <property type="entry name" value="Metallo-depent_PP-like"/>
</dbReference>
<evidence type="ECO:0000313" key="6">
    <source>
        <dbReference type="EMBL" id="EAY02205.1"/>
    </source>
</evidence>
<proteinExistence type="inferred from homology"/>
<feature type="domain" description="Serine/threonine specific protein phosphatases" evidence="5">
    <location>
        <begin position="111"/>
        <end position="116"/>
    </location>
</feature>
<dbReference type="InParanoid" id="A2EYQ8"/>
<keyword evidence="3" id="KW-0464">Manganese</keyword>
<dbReference type="Pfam" id="PF00149">
    <property type="entry name" value="Metallophos"/>
    <property type="match status" value="1"/>
</dbReference>
<dbReference type="PRINTS" id="PR00114">
    <property type="entry name" value="STPHPHTASE"/>
</dbReference>
<dbReference type="KEGG" id="tva:4760039"/>
<sequence>MSESLNLDAILESCKKGEQLSEGVFVELMLKLMEQLASESNLLELQSPIIICGDVHGQLFDLFELFDAAGDPAKYTFLFMGDYVDRGYYSVLTFSYLAALKLKYKDHIWLLRGNHECRQVNQMYGFYAECQMLFGHPGIWSLCNEVFDLLPMASIIDNEVFSVHGGISPDIALIEKINMIERNEEIPNKGPFCDLTWSDPEEGDQWRNNSRGAGYIFGARQVKEFCQLNNLKMITRSHQLAQNGYEWFFDNKLITVWSAPNYMYRTGNKATIMKYNHGEYELVEFQPCPASRSKVPDELPTSGYFI</sequence>
<organism evidence="6 7">
    <name type="scientific">Trichomonas vaginalis (strain ATCC PRA-98 / G3)</name>
    <dbReference type="NCBI Taxonomy" id="412133"/>
    <lineage>
        <taxon>Eukaryota</taxon>
        <taxon>Metamonada</taxon>
        <taxon>Parabasalia</taxon>
        <taxon>Trichomonadida</taxon>
        <taxon>Trichomonadidae</taxon>
        <taxon>Trichomonas</taxon>
    </lineage>
</organism>
<dbReference type="GO" id="GO:0005634">
    <property type="term" value="C:nucleus"/>
    <property type="evidence" value="ECO:0000318"/>
    <property type="project" value="GO_Central"/>
</dbReference>
<dbReference type="Proteomes" id="UP000001542">
    <property type="component" value="Unassembled WGS sequence"/>
</dbReference>
<dbReference type="Gene3D" id="3.60.21.10">
    <property type="match status" value="1"/>
</dbReference>
<dbReference type="GO" id="GO:0046872">
    <property type="term" value="F:metal ion binding"/>
    <property type="evidence" value="ECO:0007669"/>
    <property type="project" value="UniProtKB-KW"/>
</dbReference>
<comment type="similarity">
    <text evidence="4">Belongs to the PPP phosphatase family.</text>
</comment>
<keyword evidence="7" id="KW-1185">Reference proteome</keyword>
<comment type="catalytic activity">
    <reaction evidence="4">
        <text>O-phospho-L-threonyl-[protein] + H2O = L-threonyl-[protein] + phosphate</text>
        <dbReference type="Rhea" id="RHEA:47004"/>
        <dbReference type="Rhea" id="RHEA-COMP:11060"/>
        <dbReference type="Rhea" id="RHEA-COMP:11605"/>
        <dbReference type="ChEBI" id="CHEBI:15377"/>
        <dbReference type="ChEBI" id="CHEBI:30013"/>
        <dbReference type="ChEBI" id="CHEBI:43474"/>
        <dbReference type="ChEBI" id="CHEBI:61977"/>
        <dbReference type="EC" id="3.1.3.16"/>
    </reaction>
</comment>
<evidence type="ECO:0000256" key="1">
    <source>
        <dbReference type="ARBA" id="ARBA00022723"/>
    </source>
</evidence>
<evidence type="ECO:0000313" key="7">
    <source>
        <dbReference type="Proteomes" id="UP000001542"/>
    </source>
</evidence>
<evidence type="ECO:0000259" key="5">
    <source>
        <dbReference type="PROSITE" id="PS00125"/>
    </source>
</evidence>
<accession>A2EYQ8</accession>
<evidence type="ECO:0000256" key="3">
    <source>
        <dbReference type="ARBA" id="ARBA00023211"/>
    </source>
</evidence>
<keyword evidence="2 4" id="KW-0378">Hydrolase</keyword>
<dbReference type="RefSeq" id="XP_001314543.1">
    <property type="nucleotide sequence ID" value="XM_001314515.1"/>
</dbReference>
<dbReference type="eggNOG" id="KOG0373">
    <property type="taxonomic scope" value="Eukaryota"/>
</dbReference>